<sequence>MRGMTGLDRGRTLSPEQARSVYNRIGRVQDWQSFYETAPIGDMIAHSGFPLATSVYELGCGTGALAARLLGEELDDAATYFGVEVSDTMVSMTTDRIARWSDRARVQLVSGDLPLPGCDHRFDRFVATFVFDLLDDGYASRILDEALRLLTSDGLVCIVSLTDGTTPMSRVVAGGWRSIWRSAPRLVGGCRPVDMATILTDRWKPVHHRVITSWAVPSEIL</sequence>
<evidence type="ECO:0000259" key="1">
    <source>
        <dbReference type="Pfam" id="PF13649"/>
    </source>
</evidence>
<dbReference type="AlphaFoldDB" id="A0A3B0SVF3"/>
<reference evidence="2" key="1">
    <citation type="submission" date="2018-06" db="EMBL/GenBank/DDBJ databases">
        <authorList>
            <person name="Zhirakovskaya E."/>
        </authorList>
    </citation>
    <scope>NUCLEOTIDE SEQUENCE</scope>
</reference>
<protein>
    <recommendedName>
        <fullName evidence="1">Methyltransferase domain-containing protein</fullName>
    </recommendedName>
</protein>
<dbReference type="SUPFAM" id="SSF53335">
    <property type="entry name" value="S-adenosyl-L-methionine-dependent methyltransferases"/>
    <property type="match status" value="1"/>
</dbReference>
<dbReference type="EMBL" id="UOEI01000464">
    <property type="protein sequence ID" value="VAW06292.1"/>
    <property type="molecule type" value="Genomic_DNA"/>
</dbReference>
<proteinExistence type="predicted"/>
<dbReference type="Pfam" id="PF13649">
    <property type="entry name" value="Methyltransf_25"/>
    <property type="match status" value="1"/>
</dbReference>
<dbReference type="Gene3D" id="3.40.50.150">
    <property type="entry name" value="Vaccinia Virus protein VP39"/>
    <property type="match status" value="1"/>
</dbReference>
<dbReference type="CDD" id="cd02440">
    <property type="entry name" value="AdoMet_MTases"/>
    <property type="match status" value="1"/>
</dbReference>
<organism evidence="2">
    <name type="scientific">hydrothermal vent metagenome</name>
    <dbReference type="NCBI Taxonomy" id="652676"/>
    <lineage>
        <taxon>unclassified sequences</taxon>
        <taxon>metagenomes</taxon>
        <taxon>ecological metagenomes</taxon>
    </lineage>
</organism>
<name>A0A3B0SVF3_9ZZZZ</name>
<dbReference type="InterPro" id="IPR041698">
    <property type="entry name" value="Methyltransf_25"/>
</dbReference>
<gene>
    <name evidence="2" type="ORF">MNBD_ACTINO01-713</name>
</gene>
<accession>A0A3B0SVF3</accession>
<dbReference type="InterPro" id="IPR029063">
    <property type="entry name" value="SAM-dependent_MTases_sf"/>
</dbReference>
<evidence type="ECO:0000313" key="2">
    <source>
        <dbReference type="EMBL" id="VAW06292.1"/>
    </source>
</evidence>
<feature type="domain" description="Methyltransferase" evidence="1">
    <location>
        <begin position="55"/>
        <end position="154"/>
    </location>
</feature>
<feature type="non-terminal residue" evidence="2">
    <location>
        <position position="221"/>
    </location>
</feature>